<comment type="caution">
    <text evidence="3">The sequence shown here is derived from an EMBL/GenBank/DDBJ whole genome shotgun (WGS) entry which is preliminary data.</text>
</comment>
<dbReference type="Gene3D" id="2.120.10.30">
    <property type="entry name" value="TolB, C-terminal domain"/>
    <property type="match status" value="1"/>
</dbReference>
<keyword evidence="4" id="KW-1185">Reference proteome</keyword>
<name>A0ABT3JC39_9SPHN</name>
<dbReference type="SUPFAM" id="SSF63829">
    <property type="entry name" value="Calcium-dependent phosphotriesterase"/>
    <property type="match status" value="1"/>
</dbReference>
<gene>
    <name evidence="3" type="ORF">OMW55_02110</name>
</gene>
<dbReference type="PANTHER" id="PTHR10907:SF47">
    <property type="entry name" value="REGUCALCIN"/>
    <property type="match status" value="1"/>
</dbReference>
<dbReference type="RefSeq" id="WP_264880449.1">
    <property type="nucleotide sequence ID" value="NZ_JAPDOB010000001.1"/>
</dbReference>
<dbReference type="InterPro" id="IPR013658">
    <property type="entry name" value="SGL"/>
</dbReference>
<reference evidence="3 4" key="1">
    <citation type="submission" date="2022-10" db="EMBL/GenBank/DDBJ databases">
        <title>Sphingomonas sp.</title>
        <authorList>
            <person name="Jin C."/>
        </authorList>
    </citation>
    <scope>NUCLEOTIDE SEQUENCE [LARGE SCALE GENOMIC DNA]</scope>
    <source>
        <strain evidence="3 4">BN140010</strain>
    </source>
</reference>
<dbReference type="InterPro" id="IPR005511">
    <property type="entry name" value="SMP-30"/>
</dbReference>
<evidence type="ECO:0000256" key="1">
    <source>
        <dbReference type="ARBA" id="ARBA00008853"/>
    </source>
</evidence>
<organism evidence="3 4">
    <name type="scientific">Sphingomonas arvum</name>
    <dbReference type="NCBI Taxonomy" id="2992113"/>
    <lineage>
        <taxon>Bacteria</taxon>
        <taxon>Pseudomonadati</taxon>
        <taxon>Pseudomonadota</taxon>
        <taxon>Alphaproteobacteria</taxon>
        <taxon>Sphingomonadales</taxon>
        <taxon>Sphingomonadaceae</taxon>
        <taxon>Sphingomonas</taxon>
    </lineage>
</organism>
<protein>
    <submittedName>
        <fullName evidence="3">SMP-30/gluconolactonase/LRE family protein</fullName>
    </submittedName>
</protein>
<evidence type="ECO:0000313" key="3">
    <source>
        <dbReference type="EMBL" id="MCW3796604.1"/>
    </source>
</evidence>
<dbReference type="PANTHER" id="PTHR10907">
    <property type="entry name" value="REGUCALCIN"/>
    <property type="match status" value="1"/>
</dbReference>
<dbReference type="EMBL" id="JAPDOB010000001">
    <property type="protein sequence ID" value="MCW3796604.1"/>
    <property type="molecule type" value="Genomic_DNA"/>
</dbReference>
<feature type="domain" description="SMP-30/Gluconolactonase/LRE-like region" evidence="2">
    <location>
        <begin position="17"/>
        <end position="257"/>
    </location>
</feature>
<evidence type="ECO:0000259" key="2">
    <source>
        <dbReference type="Pfam" id="PF08450"/>
    </source>
</evidence>
<sequence>MTAESPARLVADVHAVLGEGPVWVTATQCLWWLDIKGRKLFRLRSGDRLDEWPTPFRIGSLAPREGGGFIAGTEHGFAHVDPEAGRFELLFDPEEDRPTNRFNDGKVDRAGRFHVGTMDDAEEQASGAFYKLDKALLCQRYEDGFKVTNGPAFSPDGRFMYANDSARQVTYAYTVTPDGTPAGRREFARWGEDDGYPDGMTVDAEGCLWIAFWDGWCVRRVSPDGERLGEWRVPVARPTSVAFGGLMLDQLYVTSASIGLDAEALAMQPNAGGLFMLEPGVCGIAERPFAG</sequence>
<dbReference type="PRINTS" id="PR01790">
    <property type="entry name" value="SMP30FAMILY"/>
</dbReference>
<evidence type="ECO:0000313" key="4">
    <source>
        <dbReference type="Proteomes" id="UP001526246"/>
    </source>
</evidence>
<dbReference type="Pfam" id="PF08450">
    <property type="entry name" value="SGL"/>
    <property type="match status" value="1"/>
</dbReference>
<accession>A0ABT3JC39</accession>
<dbReference type="Proteomes" id="UP001526246">
    <property type="component" value="Unassembled WGS sequence"/>
</dbReference>
<proteinExistence type="inferred from homology"/>
<comment type="similarity">
    <text evidence="1">Belongs to the SMP-30/CGR1 family.</text>
</comment>
<dbReference type="InterPro" id="IPR011042">
    <property type="entry name" value="6-blade_b-propeller_TolB-like"/>
</dbReference>